<dbReference type="GO" id="GO:0005858">
    <property type="term" value="C:axonemal dynein complex"/>
    <property type="evidence" value="ECO:0007669"/>
    <property type="project" value="InterPro"/>
</dbReference>
<dbReference type="EMBL" id="GL449385">
    <property type="protein sequence ID" value="EFN82847.1"/>
    <property type="molecule type" value="Genomic_DNA"/>
</dbReference>
<evidence type="ECO:0000256" key="3">
    <source>
        <dbReference type="ARBA" id="ARBA00023069"/>
    </source>
</evidence>
<keyword evidence="3" id="KW-0969">Cilium</keyword>
<dbReference type="OrthoDB" id="7760980at2759"/>
<protein>
    <submittedName>
        <fullName evidence="6">Coiled-coil domain-containing protein 65</fullName>
    </submittedName>
</protein>
<keyword evidence="4" id="KW-0966">Cell projection</keyword>
<evidence type="ECO:0000256" key="4">
    <source>
        <dbReference type="ARBA" id="ARBA00023273"/>
    </source>
</evidence>
<proteinExistence type="predicted"/>
<dbReference type="OMA" id="ENDCEAY"/>
<keyword evidence="7" id="KW-1185">Reference proteome</keyword>
<comment type="subcellular location">
    <subcellularLocation>
        <location evidence="1">Cytoplasm</location>
        <location evidence="1">Cytoskeleton</location>
        <location evidence="1">Flagellum axoneme</location>
    </subcellularLocation>
</comment>
<dbReference type="PANTHER" id="PTHR21625">
    <property type="entry name" value="NYD-SP28 PROTEIN"/>
    <property type="match status" value="1"/>
</dbReference>
<dbReference type="InterPro" id="IPR039750">
    <property type="entry name" value="DRC1/DRC2"/>
</dbReference>
<name>E2BN85_HARSA</name>
<dbReference type="GO" id="GO:0060285">
    <property type="term" value="P:cilium-dependent cell motility"/>
    <property type="evidence" value="ECO:0007669"/>
    <property type="project" value="TreeGrafter"/>
</dbReference>
<dbReference type="GO" id="GO:0070286">
    <property type="term" value="P:axonemal dynein complex assembly"/>
    <property type="evidence" value="ECO:0007669"/>
    <property type="project" value="InterPro"/>
</dbReference>
<dbReference type="AlphaFoldDB" id="E2BN85"/>
<dbReference type="Proteomes" id="UP000008237">
    <property type="component" value="Unassembled WGS sequence"/>
</dbReference>
<dbReference type="PANTHER" id="PTHR21625:SF0">
    <property type="entry name" value="DYNEIN REGULATORY COMPLEX SUBUNIT 2"/>
    <property type="match status" value="1"/>
</dbReference>
<dbReference type="InParanoid" id="E2BN85"/>
<accession>E2BN85</accession>
<evidence type="ECO:0000313" key="7">
    <source>
        <dbReference type="Proteomes" id="UP000008237"/>
    </source>
</evidence>
<reference evidence="6 7" key="1">
    <citation type="journal article" date="2010" name="Science">
        <title>Genomic comparison of the ants Camponotus floridanus and Harpegnathos saltator.</title>
        <authorList>
            <person name="Bonasio R."/>
            <person name="Zhang G."/>
            <person name="Ye C."/>
            <person name="Mutti N.S."/>
            <person name="Fang X."/>
            <person name="Qin N."/>
            <person name="Donahue G."/>
            <person name="Yang P."/>
            <person name="Li Q."/>
            <person name="Li C."/>
            <person name="Zhang P."/>
            <person name="Huang Z."/>
            <person name="Berger S.L."/>
            <person name="Reinberg D."/>
            <person name="Wang J."/>
            <person name="Liebig J."/>
        </authorList>
    </citation>
    <scope>NUCLEOTIDE SEQUENCE [LARGE SCALE GENOMIC DNA]</scope>
    <source>
        <strain evidence="6 7">R22 G/1</strain>
    </source>
</reference>
<gene>
    <name evidence="6" type="ORF">EAI_07291</name>
</gene>
<dbReference type="GO" id="GO:0003352">
    <property type="term" value="P:regulation of cilium movement"/>
    <property type="evidence" value="ECO:0007669"/>
    <property type="project" value="TreeGrafter"/>
</dbReference>
<keyword evidence="2" id="KW-0282">Flagellum</keyword>
<evidence type="ECO:0000256" key="5">
    <source>
        <dbReference type="SAM" id="Coils"/>
    </source>
</evidence>
<organism evidence="7">
    <name type="scientific">Harpegnathos saltator</name>
    <name type="common">Jerdon's jumping ant</name>
    <dbReference type="NCBI Taxonomy" id="610380"/>
    <lineage>
        <taxon>Eukaryota</taxon>
        <taxon>Metazoa</taxon>
        <taxon>Ecdysozoa</taxon>
        <taxon>Arthropoda</taxon>
        <taxon>Hexapoda</taxon>
        <taxon>Insecta</taxon>
        <taxon>Pterygota</taxon>
        <taxon>Neoptera</taxon>
        <taxon>Endopterygota</taxon>
        <taxon>Hymenoptera</taxon>
        <taxon>Apocrita</taxon>
        <taxon>Aculeata</taxon>
        <taxon>Formicoidea</taxon>
        <taxon>Formicidae</taxon>
        <taxon>Ponerinae</taxon>
        <taxon>Ponerini</taxon>
        <taxon>Harpegnathos</taxon>
    </lineage>
</organism>
<dbReference type="STRING" id="610380.E2BN85"/>
<evidence type="ECO:0000256" key="2">
    <source>
        <dbReference type="ARBA" id="ARBA00022846"/>
    </source>
</evidence>
<feature type="coiled-coil region" evidence="5">
    <location>
        <begin position="48"/>
        <end position="79"/>
    </location>
</feature>
<evidence type="ECO:0000313" key="6">
    <source>
        <dbReference type="EMBL" id="EFN82847.1"/>
    </source>
</evidence>
<keyword evidence="5" id="KW-0175">Coiled coil</keyword>
<evidence type="ECO:0000256" key="1">
    <source>
        <dbReference type="ARBA" id="ARBA00004611"/>
    </source>
</evidence>
<sequence length="374" mass="44573">MPQIAEDVEIACRNFDRALDIKDYRISFLMDALDEAEEQYQRNVWSHIEIIDQLLETYRKRVQREERNYQRTLSETVNQANTEISKIDRQSNEDETLMESITRGVERKGEESLDNIKSITLSKIDAFVQDSKDLCRISAGQLENRLRSSWDNLRRILSDYHNKTKNRRKCYETIKEKDEKDQQVIAQQVMRTGNLCEEIRKLRGKITMYDATAKKNISEIRIEYDFFENAYWTMKNRLLSEQTKDQDQLKILTIEYNKTIKHLERLVPKGKRLLTLMQICRKYETEKEKVIPFDYCMEVKNSLIPSSQQVSVLSNLDMTHQIMEDYQDLTNFWRRVGAAQISTMQLRSEKDNLRSEANRLREYLHSYMTQKVRG</sequence>